<dbReference type="EMBL" id="LUGG01000024">
    <property type="protein sequence ID" value="OBZ67305.1"/>
    <property type="molecule type" value="Genomic_DNA"/>
</dbReference>
<feature type="region of interest" description="Disordered" evidence="1">
    <location>
        <begin position="1"/>
        <end position="62"/>
    </location>
</feature>
<feature type="transmembrane region" description="Helical" evidence="2">
    <location>
        <begin position="83"/>
        <end position="103"/>
    </location>
</feature>
<evidence type="ECO:0000313" key="3">
    <source>
        <dbReference type="EMBL" id="OBZ67305.1"/>
    </source>
</evidence>
<dbReference type="Proteomes" id="UP000092993">
    <property type="component" value="Unassembled WGS sequence"/>
</dbReference>
<evidence type="ECO:0000256" key="1">
    <source>
        <dbReference type="SAM" id="MobiDB-lite"/>
    </source>
</evidence>
<evidence type="ECO:0000256" key="2">
    <source>
        <dbReference type="SAM" id="Phobius"/>
    </source>
</evidence>
<evidence type="ECO:0000313" key="4">
    <source>
        <dbReference type="Proteomes" id="UP000092993"/>
    </source>
</evidence>
<keyword evidence="2" id="KW-0812">Transmembrane</keyword>
<proteinExistence type="predicted"/>
<sequence length="197" mass="21209">MLGAWHSDAPASSSHGPGPSQRTYLRPGKTSRNILPRSLGRRTQSTGEHAHHASSQQQDGNERQIVIADGVMRHMDGPGRRQLLLVGSTGLLVNIIVTPLFALGTTIANRSMDTDHSDQSCQLGTTYISRPQCPHAREFRPLFSGAQRAHGVQDMAEEIPPATRGAVRGTVQRARVLGCWCKSSDVRAGASRDGSAL</sequence>
<keyword evidence="2" id="KW-1133">Transmembrane helix</keyword>
<comment type="caution">
    <text evidence="3">The sequence shown here is derived from an EMBL/GenBank/DDBJ whole genome shotgun (WGS) entry which is preliminary data.</text>
</comment>
<organism evidence="3 4">
    <name type="scientific">Grifola frondosa</name>
    <name type="common">Maitake</name>
    <name type="synonym">Polyporus frondosus</name>
    <dbReference type="NCBI Taxonomy" id="5627"/>
    <lineage>
        <taxon>Eukaryota</taxon>
        <taxon>Fungi</taxon>
        <taxon>Dikarya</taxon>
        <taxon>Basidiomycota</taxon>
        <taxon>Agaricomycotina</taxon>
        <taxon>Agaricomycetes</taxon>
        <taxon>Polyporales</taxon>
        <taxon>Grifolaceae</taxon>
        <taxon>Grifola</taxon>
    </lineage>
</organism>
<accession>A0A1C7LR39</accession>
<dbReference type="AlphaFoldDB" id="A0A1C7LR39"/>
<gene>
    <name evidence="3" type="ORF">A0H81_12537</name>
</gene>
<reference evidence="3 4" key="1">
    <citation type="submission" date="2016-03" db="EMBL/GenBank/DDBJ databases">
        <title>Whole genome sequencing of Grifola frondosa 9006-11.</title>
        <authorList>
            <person name="Min B."/>
            <person name="Park H."/>
            <person name="Kim J.-G."/>
            <person name="Cho H."/>
            <person name="Oh Y.-L."/>
            <person name="Kong W.-S."/>
            <person name="Choi I.-G."/>
        </authorList>
    </citation>
    <scope>NUCLEOTIDE SEQUENCE [LARGE SCALE GENOMIC DNA]</scope>
    <source>
        <strain evidence="3 4">9006-11</strain>
    </source>
</reference>
<feature type="compositionally biased region" description="Low complexity" evidence="1">
    <location>
        <begin position="1"/>
        <end position="20"/>
    </location>
</feature>
<keyword evidence="2" id="KW-0472">Membrane</keyword>
<protein>
    <submittedName>
        <fullName evidence="3">Uncharacterized protein</fullName>
    </submittedName>
</protein>
<feature type="compositionally biased region" description="Polar residues" evidence="1">
    <location>
        <begin position="41"/>
        <end position="59"/>
    </location>
</feature>
<name>A0A1C7LR39_GRIFR</name>
<keyword evidence="4" id="KW-1185">Reference proteome</keyword>